<accession>A0AAQ3SH77</accession>
<reference evidence="2 3" key="1">
    <citation type="submission" date="2024-02" db="EMBL/GenBank/DDBJ databases">
        <title>High-quality chromosome-scale genome assembly of Pensacola bahiagrass (Paspalum notatum Flugge var. saurae).</title>
        <authorList>
            <person name="Vega J.M."/>
            <person name="Podio M."/>
            <person name="Orjuela J."/>
            <person name="Siena L.A."/>
            <person name="Pessino S.C."/>
            <person name="Combes M.C."/>
            <person name="Mariac C."/>
            <person name="Albertini E."/>
            <person name="Pupilli F."/>
            <person name="Ortiz J.P.A."/>
            <person name="Leblanc O."/>
        </authorList>
    </citation>
    <scope>NUCLEOTIDE SEQUENCE [LARGE SCALE GENOMIC DNA]</scope>
    <source>
        <strain evidence="2">R1</strain>
        <tissue evidence="2">Leaf</tissue>
    </source>
</reference>
<gene>
    <name evidence="2" type="ORF">U9M48_002104</name>
</gene>
<evidence type="ECO:0000259" key="1">
    <source>
        <dbReference type="Pfam" id="PF13966"/>
    </source>
</evidence>
<dbReference type="Pfam" id="PF13966">
    <property type="entry name" value="zf-RVT"/>
    <property type="match status" value="1"/>
</dbReference>
<organism evidence="2 3">
    <name type="scientific">Paspalum notatum var. saurae</name>
    <dbReference type="NCBI Taxonomy" id="547442"/>
    <lineage>
        <taxon>Eukaryota</taxon>
        <taxon>Viridiplantae</taxon>
        <taxon>Streptophyta</taxon>
        <taxon>Embryophyta</taxon>
        <taxon>Tracheophyta</taxon>
        <taxon>Spermatophyta</taxon>
        <taxon>Magnoliopsida</taxon>
        <taxon>Liliopsida</taxon>
        <taxon>Poales</taxon>
        <taxon>Poaceae</taxon>
        <taxon>PACMAD clade</taxon>
        <taxon>Panicoideae</taxon>
        <taxon>Andropogonodae</taxon>
        <taxon>Paspaleae</taxon>
        <taxon>Paspalinae</taxon>
        <taxon>Paspalum</taxon>
    </lineage>
</organism>
<evidence type="ECO:0000313" key="2">
    <source>
        <dbReference type="EMBL" id="WVZ50897.1"/>
    </source>
</evidence>
<dbReference type="PANTHER" id="PTHR36617">
    <property type="entry name" value="PROTEIN, PUTATIVE-RELATED"/>
    <property type="match status" value="1"/>
</dbReference>
<sequence length="296" mass="35065">MNIRKKYRLAKWSIFSQPKDQGGLGIHELSTKNNALLSKWLYKLLTSDGTWQQLIRNKYLGSTPLSQVEWKPRDLHFWSGLLKAKQDFLRFGSFKVRDRSLVRFWEDIWLGATPLRTQYHCLYNIARPKNNTIAEVLSFSPPNLSWRRDLIGPKLEAWNNLFPRIANFTLSQEQDSFHWNLTQNGEFSVRSHYQALIRVDVPNLNKKIWKIKAPLKVKIFLWYLRKGVILMKDNLAKPLWLSRNDIVFDKSRPKSFLQVLFRGTYWLRLWAKLQRNEDEAHVIIVACRQLESVALQ</sequence>
<feature type="domain" description="Reverse transcriptase zinc-binding" evidence="1">
    <location>
        <begin position="187"/>
        <end position="270"/>
    </location>
</feature>
<proteinExistence type="predicted"/>
<feature type="non-terminal residue" evidence="2">
    <location>
        <position position="1"/>
    </location>
</feature>
<keyword evidence="3" id="KW-1185">Reference proteome</keyword>
<dbReference type="EMBL" id="CP144745">
    <property type="protein sequence ID" value="WVZ50897.1"/>
    <property type="molecule type" value="Genomic_DNA"/>
</dbReference>
<evidence type="ECO:0000313" key="3">
    <source>
        <dbReference type="Proteomes" id="UP001341281"/>
    </source>
</evidence>
<dbReference type="PANTHER" id="PTHR36617:SF14">
    <property type="entry name" value="REVERSE TRANSCRIPTASE ZINC-BINDING DOMAIN-CONTAINING PROTEIN"/>
    <property type="match status" value="1"/>
</dbReference>
<dbReference type="AlphaFoldDB" id="A0AAQ3SH77"/>
<protein>
    <recommendedName>
        <fullName evidence="1">Reverse transcriptase zinc-binding domain-containing protein</fullName>
    </recommendedName>
</protein>
<dbReference type="InterPro" id="IPR026960">
    <property type="entry name" value="RVT-Znf"/>
</dbReference>
<name>A0AAQ3SH77_PASNO</name>
<dbReference type="Proteomes" id="UP001341281">
    <property type="component" value="Chromosome 01"/>
</dbReference>